<dbReference type="InterPro" id="IPR042099">
    <property type="entry name" value="ANL_N_sf"/>
</dbReference>
<protein>
    <submittedName>
        <fullName evidence="1">Phenylacetate-CoA ligase</fullName>
    </submittedName>
</protein>
<reference evidence="2" key="1">
    <citation type="submission" date="2016-10" db="EMBL/GenBank/DDBJ databases">
        <authorList>
            <person name="Varghese N."/>
            <person name="Submissions S."/>
        </authorList>
    </citation>
    <scope>NUCLEOTIDE SEQUENCE [LARGE SCALE GENOMIC DNA]</scope>
    <source>
        <strain evidence="2">CGMCC 4.7042</strain>
    </source>
</reference>
<dbReference type="STRING" id="1196353.SAMN05444921_127104"/>
<gene>
    <name evidence="1" type="ORF">SAMN05444921_127104</name>
</gene>
<dbReference type="OrthoDB" id="580775at2"/>
<dbReference type="InterPro" id="IPR053158">
    <property type="entry name" value="CapK_Type1_Caps_Biosynth"/>
</dbReference>
<evidence type="ECO:0000313" key="2">
    <source>
        <dbReference type="Proteomes" id="UP000199063"/>
    </source>
</evidence>
<dbReference type="Proteomes" id="UP000199063">
    <property type="component" value="Unassembled WGS sequence"/>
</dbReference>
<dbReference type="SUPFAM" id="SSF56801">
    <property type="entry name" value="Acetyl-CoA synthetase-like"/>
    <property type="match status" value="1"/>
</dbReference>
<dbReference type="RefSeq" id="WP_093660963.1">
    <property type="nucleotide sequence ID" value="NZ_FNHI01000027.1"/>
</dbReference>
<proteinExistence type="predicted"/>
<keyword evidence="1" id="KW-0436">Ligase</keyword>
<dbReference type="GO" id="GO:0016874">
    <property type="term" value="F:ligase activity"/>
    <property type="evidence" value="ECO:0007669"/>
    <property type="project" value="UniProtKB-KW"/>
</dbReference>
<dbReference type="Gene3D" id="3.40.50.12780">
    <property type="entry name" value="N-terminal domain of ligase-like"/>
    <property type="match status" value="1"/>
</dbReference>
<organism evidence="1 2">
    <name type="scientific">Streptomyces wuyuanensis</name>
    <dbReference type="NCBI Taxonomy" id="1196353"/>
    <lineage>
        <taxon>Bacteria</taxon>
        <taxon>Bacillati</taxon>
        <taxon>Actinomycetota</taxon>
        <taxon>Actinomycetes</taxon>
        <taxon>Kitasatosporales</taxon>
        <taxon>Streptomycetaceae</taxon>
        <taxon>Streptomyces</taxon>
    </lineage>
</organism>
<keyword evidence="2" id="KW-1185">Reference proteome</keyword>
<dbReference type="EMBL" id="FNHI01000027">
    <property type="protein sequence ID" value="SDN46148.1"/>
    <property type="molecule type" value="Genomic_DNA"/>
</dbReference>
<dbReference type="PANTHER" id="PTHR36932">
    <property type="entry name" value="CAPSULAR POLYSACCHARIDE BIOSYNTHESIS PROTEIN"/>
    <property type="match status" value="1"/>
</dbReference>
<dbReference type="AlphaFoldDB" id="A0A1H0BKG4"/>
<dbReference type="GeneID" id="40833522"/>
<accession>A0A1H0BKG4</accession>
<name>A0A1H0BKG4_9ACTN</name>
<evidence type="ECO:0000313" key="1">
    <source>
        <dbReference type="EMBL" id="SDN46148.1"/>
    </source>
</evidence>
<sequence>MFLREAWYVPVTFARQYGSRRSLRRRQLSQLNRMLAHARARVPYYRDSPDYRTGPLRSLEEVAKLPVIDKEVLRGRSLEELLADGVEPGTVPTFRTSGSTGRRVTVVHDTRSHDYHMAACVRRFLATGRYLPTDRLSHIRPFAPPSRGFQKAGLFRRHVLLTDRPMDEIKAELLEARPQVIIGYPVHLRALLRALDAAELTALRAALKLVMTESELLVPEHRALLEREFGAPVHDEYSAFEVLNISYECAHQRAHLAEDRLLVEILGPDGQPLPDGTEGRVVVTAFMERAMPLVRYELGDVGRIDTDPCPCGRRFRTLRLTAGRVNDAVLLPTGRQLYPDTFLHLAATFPGIAECSVVQDREGSVRLNVVPSGPLSASAWDELAAGVRDRLRTVAGCDFPLEVVRTDSVEITAGGKGRFVTSEAVVPRPARTAPA</sequence>
<dbReference type="PANTHER" id="PTHR36932:SF1">
    <property type="entry name" value="CAPSULAR POLYSACCHARIDE BIOSYNTHESIS PROTEIN"/>
    <property type="match status" value="1"/>
</dbReference>